<evidence type="ECO:0000313" key="3">
    <source>
        <dbReference type="EMBL" id="RWX45259.1"/>
    </source>
</evidence>
<reference evidence="3 4" key="1">
    <citation type="submission" date="2017-01" db="EMBL/GenBank/DDBJ databases">
        <title>The cable genome- insights into the physiology and evolution of filamentous bacteria capable of sulfide oxidation via long distance electron transfer.</title>
        <authorList>
            <person name="Schreiber L."/>
            <person name="Bjerg J.T."/>
            <person name="Boggild A."/>
            <person name="Van De Vossenberg J."/>
            <person name="Meysman F."/>
            <person name="Nielsen L.P."/>
            <person name="Schramm A."/>
            <person name="Kjeldsen K.U."/>
        </authorList>
    </citation>
    <scope>NUCLEOTIDE SEQUENCE [LARGE SCALE GENOMIC DNA]</scope>
    <source>
        <strain evidence="3">MCF</strain>
    </source>
</reference>
<evidence type="ECO:0000256" key="1">
    <source>
        <dbReference type="SAM" id="Phobius"/>
    </source>
</evidence>
<feature type="domain" description="Type 4 fimbrial biogenesis protein PilX N-terminal" evidence="2">
    <location>
        <begin position="30"/>
        <end position="77"/>
    </location>
</feature>
<gene>
    <name evidence="3" type="ORF">H206_00837</name>
</gene>
<keyword evidence="1" id="KW-0472">Membrane</keyword>
<dbReference type="Proteomes" id="UP000287853">
    <property type="component" value="Unassembled WGS sequence"/>
</dbReference>
<dbReference type="AlphaFoldDB" id="A0A3S3RQ98"/>
<accession>A0A3S3RQ98</accession>
<protein>
    <submittedName>
        <fullName evidence="3">PilX N-terminal</fullName>
    </submittedName>
</protein>
<name>A0A3S3RQ98_9BACT</name>
<dbReference type="Pfam" id="PF14341">
    <property type="entry name" value="PilX_N"/>
    <property type="match status" value="1"/>
</dbReference>
<evidence type="ECO:0000313" key="4">
    <source>
        <dbReference type="Proteomes" id="UP000287853"/>
    </source>
</evidence>
<sequence length="188" mass="21098">MIRRNMPIKKVCDAGEREELNAGIVNNEEGFVLVLSLMILVVLTLLGISANRTSQIEVQIAGNENIMKMDFYNAEAAAHEMAQRLENEENPSNLKAARTSFPWLSTSAAEEKLLKGGDEWENKSDESQLSKESQATVEMAALDYGVVKGEKGGSLKSSETRVYFFKLIGRATRDKREKMIEIGYKKRY</sequence>
<comment type="caution">
    <text evidence="3">The sequence shown here is derived from an EMBL/GenBank/DDBJ whole genome shotgun (WGS) entry which is preliminary data.</text>
</comment>
<proteinExistence type="predicted"/>
<keyword evidence="4" id="KW-1185">Reference proteome</keyword>
<keyword evidence="1" id="KW-0812">Transmembrane</keyword>
<evidence type="ECO:0000259" key="2">
    <source>
        <dbReference type="Pfam" id="PF14341"/>
    </source>
</evidence>
<feature type="transmembrane region" description="Helical" evidence="1">
    <location>
        <begin position="30"/>
        <end position="50"/>
    </location>
</feature>
<keyword evidence="1" id="KW-1133">Transmembrane helix</keyword>
<dbReference type="EMBL" id="MTKO01000081">
    <property type="protein sequence ID" value="RWX45259.1"/>
    <property type="molecule type" value="Genomic_DNA"/>
</dbReference>
<organism evidence="3 4">
    <name type="scientific">Candidatus Electrothrix aarhusensis</name>
    <dbReference type="NCBI Taxonomy" id="1859131"/>
    <lineage>
        <taxon>Bacteria</taxon>
        <taxon>Pseudomonadati</taxon>
        <taxon>Thermodesulfobacteriota</taxon>
        <taxon>Desulfobulbia</taxon>
        <taxon>Desulfobulbales</taxon>
        <taxon>Desulfobulbaceae</taxon>
        <taxon>Candidatus Electrothrix</taxon>
    </lineage>
</organism>
<dbReference type="InterPro" id="IPR025746">
    <property type="entry name" value="PilX_N_dom"/>
</dbReference>